<dbReference type="AlphaFoldDB" id="A0A4U6D827"/>
<organism evidence="2 3">
    <name type="scientific">Dyadobacter frigoris</name>
    <dbReference type="NCBI Taxonomy" id="2576211"/>
    <lineage>
        <taxon>Bacteria</taxon>
        <taxon>Pseudomonadati</taxon>
        <taxon>Bacteroidota</taxon>
        <taxon>Cytophagia</taxon>
        <taxon>Cytophagales</taxon>
        <taxon>Spirosomataceae</taxon>
        <taxon>Dyadobacter</taxon>
    </lineage>
</organism>
<dbReference type="CDD" id="cd00093">
    <property type="entry name" value="HTH_XRE"/>
    <property type="match status" value="1"/>
</dbReference>
<dbReference type="InterPro" id="IPR010982">
    <property type="entry name" value="Lambda_DNA-bd_dom_sf"/>
</dbReference>
<keyword evidence="3" id="KW-1185">Reference proteome</keyword>
<dbReference type="PROSITE" id="PS50943">
    <property type="entry name" value="HTH_CROC1"/>
    <property type="match status" value="1"/>
</dbReference>
<dbReference type="EMBL" id="SZVO01000002">
    <property type="protein sequence ID" value="TKT93592.1"/>
    <property type="molecule type" value="Genomic_DNA"/>
</dbReference>
<proteinExistence type="predicted"/>
<evidence type="ECO:0000259" key="1">
    <source>
        <dbReference type="PROSITE" id="PS50943"/>
    </source>
</evidence>
<evidence type="ECO:0000313" key="2">
    <source>
        <dbReference type="EMBL" id="TKT93592.1"/>
    </source>
</evidence>
<feature type="domain" description="HTH cro/C1-type" evidence="1">
    <location>
        <begin position="17"/>
        <end position="71"/>
    </location>
</feature>
<dbReference type="SMART" id="SM00530">
    <property type="entry name" value="HTH_XRE"/>
    <property type="match status" value="1"/>
</dbReference>
<dbReference type="InterPro" id="IPR001387">
    <property type="entry name" value="Cro/C1-type_HTH"/>
</dbReference>
<dbReference type="Pfam" id="PF01381">
    <property type="entry name" value="HTH_3"/>
    <property type="match status" value="1"/>
</dbReference>
<dbReference type="Gene3D" id="1.10.260.40">
    <property type="entry name" value="lambda repressor-like DNA-binding domains"/>
    <property type="match status" value="1"/>
</dbReference>
<dbReference type="SUPFAM" id="SSF47413">
    <property type="entry name" value="lambda repressor-like DNA-binding domains"/>
    <property type="match status" value="1"/>
</dbReference>
<sequence>MIFSNQNCCRMTAEEALQTYYKKREISQPEIAFMLEVSQTTVHNWLSGKHKIPIEFYDRIAKLCNIDLIEILPEGWRILLDKEKQQ</sequence>
<accession>A0A4U6D827</accession>
<comment type="caution">
    <text evidence="2">The sequence shown here is derived from an EMBL/GenBank/DDBJ whole genome shotgun (WGS) entry which is preliminary data.</text>
</comment>
<protein>
    <submittedName>
        <fullName evidence="2">Helix-turn-helix transcriptional regulator</fullName>
    </submittedName>
</protein>
<gene>
    <name evidence="2" type="ORF">FDK13_07095</name>
</gene>
<dbReference type="GO" id="GO:0003677">
    <property type="term" value="F:DNA binding"/>
    <property type="evidence" value="ECO:0007669"/>
    <property type="project" value="InterPro"/>
</dbReference>
<evidence type="ECO:0000313" key="3">
    <source>
        <dbReference type="Proteomes" id="UP000304900"/>
    </source>
</evidence>
<dbReference type="OrthoDB" id="959032at2"/>
<dbReference type="Proteomes" id="UP000304900">
    <property type="component" value="Unassembled WGS sequence"/>
</dbReference>
<name>A0A4U6D827_9BACT</name>
<reference evidence="2 3" key="1">
    <citation type="submission" date="2019-05" db="EMBL/GenBank/DDBJ databases">
        <title>Dyadobacter AR-3-8 sp. nov., isolated from arctic soil.</title>
        <authorList>
            <person name="Chaudhary D.K."/>
        </authorList>
    </citation>
    <scope>NUCLEOTIDE SEQUENCE [LARGE SCALE GENOMIC DNA]</scope>
    <source>
        <strain evidence="2 3">AR-3-8</strain>
    </source>
</reference>